<sequence length="210" mass="22861">MATLSVVQRKLLARAQETYSEHLSEAADYLAGRGIDLAAAHSAGLGVVRNPLPGQEHLVGRLAIPYMTGAGCVNMNFRCMKPHSCKDEKHGKYQHWQGLSSNLYNVQALDGAGTAIAIAEGEIDALSSTLAGIPCVGIPGATKWEDHWNLVFEDFTRVYVWQEGDEAGKKFADRVVMETNAIRVALPDGQDVNSLWTASGADALRQRIRR</sequence>
<organism evidence="1 2">
    <name type="scientific">Streptomyces phage Manuel</name>
    <dbReference type="NCBI Taxonomy" id="2053812"/>
    <lineage>
        <taxon>Viruses</taxon>
        <taxon>Duplodnaviria</taxon>
        <taxon>Heunggongvirae</taxon>
        <taxon>Uroviricota</taxon>
        <taxon>Caudoviricetes</taxon>
        <taxon>Beephvirinae</taxon>
        <taxon>Manuelvirus</taxon>
        <taxon>Manuelvirus manuel</taxon>
    </lineage>
</organism>
<keyword evidence="2" id="KW-1185">Reference proteome</keyword>
<dbReference type="Gene3D" id="3.40.1360.10">
    <property type="match status" value="1"/>
</dbReference>
<proteinExistence type="predicted"/>
<dbReference type="CDD" id="cd01029">
    <property type="entry name" value="TOPRIM_primases"/>
    <property type="match status" value="1"/>
</dbReference>
<dbReference type="EMBL" id="MG518519">
    <property type="protein sequence ID" value="ATW69352.1"/>
    <property type="molecule type" value="Genomic_DNA"/>
</dbReference>
<dbReference type="InterPro" id="IPR034154">
    <property type="entry name" value="TOPRIM_DnaG/twinkle"/>
</dbReference>
<evidence type="ECO:0000313" key="2">
    <source>
        <dbReference type="Proteomes" id="UP000240735"/>
    </source>
</evidence>
<gene>
    <name evidence="1" type="ORF">SEA_MANUEL_55</name>
</gene>
<accession>A0A2H4PR12</accession>
<protein>
    <submittedName>
        <fullName evidence="1">DNA primase</fullName>
    </submittedName>
</protein>
<reference evidence="1 2" key="1">
    <citation type="submission" date="2017-11" db="EMBL/GenBank/DDBJ databases">
        <authorList>
            <person name="Laing C."/>
            <person name="Caston J.C."/>
            <person name="Del V.M."/>
            <person name="Young O.M."/>
            <person name="Nayek S."/>
            <person name="Hughes L.E."/>
            <person name="Garlena R.A."/>
            <person name="Russell D.A."/>
            <person name="Pope W.H."/>
            <person name="Jacobs-Sera D."/>
            <person name="Hendrix R.W."/>
            <person name="Hatfull G.F."/>
        </authorList>
    </citation>
    <scope>NUCLEOTIDE SEQUENCE [LARGE SCALE GENOMIC DNA]</scope>
</reference>
<dbReference type="SUPFAM" id="SSF56731">
    <property type="entry name" value="DNA primase core"/>
    <property type="match status" value="1"/>
</dbReference>
<dbReference type="Proteomes" id="UP000240735">
    <property type="component" value="Segment"/>
</dbReference>
<evidence type="ECO:0000313" key="1">
    <source>
        <dbReference type="EMBL" id="ATW69352.1"/>
    </source>
</evidence>
<name>A0A2H4PR12_9CAUD</name>
<dbReference type="Pfam" id="PF13155">
    <property type="entry name" value="Toprim_2"/>
    <property type="match status" value="1"/>
</dbReference>